<sequence>MFRSLHRLLFSVLALSAPAFANPPLVEVVQPELRLVRDELVTFGSLRSDESLMIRPEVDGRVAQLHFREGQAVSAGDLLVSLDDAITRAELAQAEANLSLAQKNYERAQRLFSRGASNAQARDEAQAEEQAASASLALARARLDKTRLHAPHDGVLGLRHVSPGDYLEAGQDIVNLEVLDPLKVEFRVPQKSAGRIRPGQRIEIAVDAWPDERFVGEVYAINPRVDEAGRSQALRAHVGNAERRLQPGQFVRVAVILAERPDALVVPEEALVPRGDKTQLALVEDGKAVFREVRSGRRKDGWVEIVEGLDAAEQVISAGWQKVSQGSEVRVRRVERSE</sequence>
<dbReference type="InterPro" id="IPR058637">
    <property type="entry name" value="YknX-like_C"/>
</dbReference>
<dbReference type="Gene3D" id="2.40.420.20">
    <property type="match status" value="1"/>
</dbReference>
<keyword evidence="8" id="KW-1185">Reference proteome</keyword>
<proteinExistence type="inferred from homology"/>
<evidence type="ECO:0000256" key="1">
    <source>
        <dbReference type="ARBA" id="ARBA00009477"/>
    </source>
</evidence>
<feature type="signal peptide" evidence="3">
    <location>
        <begin position="1"/>
        <end position="21"/>
    </location>
</feature>
<evidence type="ECO:0000259" key="4">
    <source>
        <dbReference type="Pfam" id="PF25917"/>
    </source>
</evidence>
<evidence type="ECO:0000256" key="2">
    <source>
        <dbReference type="ARBA" id="ARBA00023054"/>
    </source>
</evidence>
<feature type="domain" description="CusB-like beta-barrel" evidence="5">
    <location>
        <begin position="184"/>
        <end position="255"/>
    </location>
</feature>
<evidence type="ECO:0000256" key="3">
    <source>
        <dbReference type="SAM" id="SignalP"/>
    </source>
</evidence>
<dbReference type="RefSeq" id="WP_108107965.1">
    <property type="nucleotide sequence ID" value="NZ_QASN01000020.1"/>
</dbReference>
<feature type="chain" id="PRO_5015452363" evidence="3">
    <location>
        <begin position="22"/>
        <end position="338"/>
    </location>
</feature>
<keyword evidence="2" id="KW-0175">Coiled coil</keyword>
<dbReference type="InterPro" id="IPR058625">
    <property type="entry name" value="MdtA-like_BSH"/>
</dbReference>
<evidence type="ECO:0000259" key="6">
    <source>
        <dbReference type="Pfam" id="PF25989"/>
    </source>
</evidence>
<organism evidence="7 8">
    <name type="scientific">Pseudomonas mangrovi</name>
    <dbReference type="NCBI Taxonomy" id="2161748"/>
    <lineage>
        <taxon>Bacteria</taxon>
        <taxon>Pseudomonadati</taxon>
        <taxon>Pseudomonadota</taxon>
        <taxon>Gammaproteobacteria</taxon>
        <taxon>Pseudomonadales</taxon>
        <taxon>Pseudomonadaceae</taxon>
        <taxon>Pseudomonas</taxon>
    </lineage>
</organism>
<dbReference type="Gene3D" id="2.40.30.170">
    <property type="match status" value="1"/>
</dbReference>
<dbReference type="SUPFAM" id="SSF111369">
    <property type="entry name" value="HlyD-like secretion proteins"/>
    <property type="match status" value="1"/>
</dbReference>
<dbReference type="GO" id="GO:0015562">
    <property type="term" value="F:efflux transmembrane transporter activity"/>
    <property type="evidence" value="ECO:0007669"/>
    <property type="project" value="TreeGrafter"/>
</dbReference>
<dbReference type="EMBL" id="QASN01000020">
    <property type="protein sequence ID" value="PTU73520.1"/>
    <property type="molecule type" value="Genomic_DNA"/>
</dbReference>
<reference evidence="7 8" key="1">
    <citation type="submission" date="2018-04" db="EMBL/GenBank/DDBJ databases">
        <title>Pseudomonas sp. nov., isolated from mangrove soil.</title>
        <authorList>
            <person name="Chen C."/>
        </authorList>
    </citation>
    <scope>NUCLEOTIDE SEQUENCE [LARGE SCALE GENOMIC DNA]</scope>
    <source>
        <strain evidence="7 8">TC-11</strain>
    </source>
</reference>
<accession>A0A2T5P705</accession>
<feature type="domain" description="Multidrug resistance protein MdtA-like barrel-sandwich hybrid" evidence="4">
    <location>
        <begin position="53"/>
        <end position="173"/>
    </location>
</feature>
<dbReference type="InterPro" id="IPR006143">
    <property type="entry name" value="RND_pump_MFP"/>
</dbReference>
<dbReference type="Pfam" id="PF25989">
    <property type="entry name" value="YknX_C"/>
    <property type="match status" value="1"/>
</dbReference>
<dbReference type="OrthoDB" id="9783047at2"/>
<dbReference type="Gene3D" id="2.40.50.100">
    <property type="match status" value="1"/>
</dbReference>
<comment type="caution">
    <text evidence="7">The sequence shown here is derived from an EMBL/GenBank/DDBJ whole genome shotgun (WGS) entry which is preliminary data.</text>
</comment>
<evidence type="ECO:0000313" key="7">
    <source>
        <dbReference type="EMBL" id="PTU73520.1"/>
    </source>
</evidence>
<dbReference type="InterPro" id="IPR058792">
    <property type="entry name" value="Beta-barrel_RND_2"/>
</dbReference>
<dbReference type="PANTHER" id="PTHR30469">
    <property type="entry name" value="MULTIDRUG RESISTANCE PROTEIN MDTA"/>
    <property type="match status" value="1"/>
</dbReference>
<protein>
    <submittedName>
        <fullName evidence="7">Efflux transporter periplasmic adaptor subunit</fullName>
    </submittedName>
</protein>
<gene>
    <name evidence="7" type="ORF">DBO85_14455</name>
</gene>
<comment type="similarity">
    <text evidence="1">Belongs to the membrane fusion protein (MFP) (TC 8.A.1) family.</text>
</comment>
<dbReference type="GO" id="GO:1990281">
    <property type="term" value="C:efflux pump complex"/>
    <property type="evidence" value="ECO:0007669"/>
    <property type="project" value="TreeGrafter"/>
</dbReference>
<dbReference type="Gene3D" id="1.10.287.470">
    <property type="entry name" value="Helix hairpin bin"/>
    <property type="match status" value="1"/>
</dbReference>
<dbReference type="NCBIfam" id="TIGR01730">
    <property type="entry name" value="RND_mfp"/>
    <property type="match status" value="1"/>
</dbReference>
<dbReference type="Pfam" id="PF25917">
    <property type="entry name" value="BSH_RND"/>
    <property type="match status" value="1"/>
</dbReference>
<dbReference type="FunFam" id="2.40.30.170:FF:000010">
    <property type="entry name" value="Efflux RND transporter periplasmic adaptor subunit"/>
    <property type="match status" value="1"/>
</dbReference>
<evidence type="ECO:0000259" key="5">
    <source>
        <dbReference type="Pfam" id="PF25954"/>
    </source>
</evidence>
<feature type="domain" description="YknX-like C-terminal permuted SH3-like" evidence="6">
    <location>
        <begin position="263"/>
        <end position="331"/>
    </location>
</feature>
<evidence type="ECO:0000313" key="8">
    <source>
        <dbReference type="Proteomes" id="UP000244064"/>
    </source>
</evidence>
<name>A0A2T5P705_9PSED</name>
<dbReference type="Proteomes" id="UP000244064">
    <property type="component" value="Unassembled WGS sequence"/>
</dbReference>
<keyword evidence="3" id="KW-0732">Signal</keyword>
<dbReference type="Pfam" id="PF25954">
    <property type="entry name" value="Beta-barrel_RND_2"/>
    <property type="match status" value="1"/>
</dbReference>
<dbReference type="AlphaFoldDB" id="A0A2T5P705"/>